<name>X6P0B9_RETFI</name>
<sequence>MLGDHTSFLVVLFSLSGLLCNVGFCLGDKPPFRPVEDPLNPPNPFGWTLTKRIREDNTAVMAYTGTATNWCPTSSNVCGYPSNGSYIALSDKQFPSEVQCSCSQSCPLEQFSQNCPLQVCGNCGTNGCDSSCYCAPSCNVPCGEKWCVQCDDQRCNNKGVKYQVEVSDACPEYHPCNVANCCTHGQDPNWCPFHFKSLFGKEVVNSNSIFFFQYCMFVMKPNILKLSMYTSVISDHFNKLLLNCGVNTQDLITVVNFFLELFATIEV</sequence>
<evidence type="ECO:0008006" key="4">
    <source>
        <dbReference type="Google" id="ProtNLM"/>
    </source>
</evidence>
<evidence type="ECO:0000313" key="3">
    <source>
        <dbReference type="Proteomes" id="UP000023152"/>
    </source>
</evidence>
<gene>
    <name evidence="2" type="ORF">RFI_06153</name>
</gene>
<feature type="chain" id="PRO_5004976325" description="TNFR-Cys domain-containing protein" evidence="1">
    <location>
        <begin position="28"/>
        <end position="267"/>
    </location>
</feature>
<protein>
    <recommendedName>
        <fullName evidence="4">TNFR-Cys domain-containing protein</fullName>
    </recommendedName>
</protein>
<dbReference type="EMBL" id="ASPP01005206">
    <property type="protein sequence ID" value="ETO30967.1"/>
    <property type="molecule type" value="Genomic_DNA"/>
</dbReference>
<accession>X6P0B9</accession>
<evidence type="ECO:0000256" key="1">
    <source>
        <dbReference type="SAM" id="SignalP"/>
    </source>
</evidence>
<evidence type="ECO:0000313" key="2">
    <source>
        <dbReference type="EMBL" id="ETO30967.1"/>
    </source>
</evidence>
<dbReference type="Proteomes" id="UP000023152">
    <property type="component" value="Unassembled WGS sequence"/>
</dbReference>
<dbReference type="AlphaFoldDB" id="X6P0B9"/>
<keyword evidence="1" id="KW-0732">Signal</keyword>
<proteinExistence type="predicted"/>
<reference evidence="2 3" key="1">
    <citation type="journal article" date="2013" name="Curr. Biol.">
        <title>The Genome of the Foraminiferan Reticulomyxa filosa.</title>
        <authorList>
            <person name="Glockner G."/>
            <person name="Hulsmann N."/>
            <person name="Schleicher M."/>
            <person name="Noegel A.A."/>
            <person name="Eichinger L."/>
            <person name="Gallinger C."/>
            <person name="Pawlowski J."/>
            <person name="Sierra R."/>
            <person name="Euteneuer U."/>
            <person name="Pillet L."/>
            <person name="Moustafa A."/>
            <person name="Platzer M."/>
            <person name="Groth M."/>
            <person name="Szafranski K."/>
            <person name="Schliwa M."/>
        </authorList>
    </citation>
    <scope>NUCLEOTIDE SEQUENCE [LARGE SCALE GENOMIC DNA]</scope>
</reference>
<feature type="signal peptide" evidence="1">
    <location>
        <begin position="1"/>
        <end position="27"/>
    </location>
</feature>
<comment type="caution">
    <text evidence="2">The sequence shown here is derived from an EMBL/GenBank/DDBJ whole genome shotgun (WGS) entry which is preliminary data.</text>
</comment>
<keyword evidence="3" id="KW-1185">Reference proteome</keyword>
<organism evidence="2 3">
    <name type="scientific">Reticulomyxa filosa</name>
    <dbReference type="NCBI Taxonomy" id="46433"/>
    <lineage>
        <taxon>Eukaryota</taxon>
        <taxon>Sar</taxon>
        <taxon>Rhizaria</taxon>
        <taxon>Retaria</taxon>
        <taxon>Foraminifera</taxon>
        <taxon>Monothalamids</taxon>
        <taxon>Reticulomyxidae</taxon>
        <taxon>Reticulomyxa</taxon>
    </lineage>
</organism>